<protein>
    <recommendedName>
        <fullName evidence="3">HEAT repeat domain-containing protein</fullName>
    </recommendedName>
</protein>
<dbReference type="SUPFAM" id="SSF48371">
    <property type="entry name" value="ARM repeat"/>
    <property type="match status" value="1"/>
</dbReference>
<dbReference type="RefSeq" id="WP_145240024.1">
    <property type="nucleotide sequence ID" value="NZ_CP036273.1"/>
</dbReference>
<evidence type="ECO:0000313" key="1">
    <source>
        <dbReference type="EMBL" id="QDU21227.1"/>
    </source>
</evidence>
<dbReference type="AlphaFoldDB" id="A0A517XUQ1"/>
<gene>
    <name evidence="1" type="ORF">ETAA1_31920</name>
</gene>
<reference evidence="1 2" key="1">
    <citation type="submission" date="2019-02" db="EMBL/GenBank/DDBJ databases">
        <title>Deep-cultivation of Planctomycetes and their phenomic and genomic characterization uncovers novel biology.</title>
        <authorList>
            <person name="Wiegand S."/>
            <person name="Jogler M."/>
            <person name="Boedeker C."/>
            <person name="Pinto D."/>
            <person name="Vollmers J."/>
            <person name="Rivas-Marin E."/>
            <person name="Kohn T."/>
            <person name="Peeters S.H."/>
            <person name="Heuer A."/>
            <person name="Rast P."/>
            <person name="Oberbeckmann S."/>
            <person name="Bunk B."/>
            <person name="Jeske O."/>
            <person name="Meyerdierks A."/>
            <person name="Storesund J.E."/>
            <person name="Kallscheuer N."/>
            <person name="Luecker S."/>
            <person name="Lage O.M."/>
            <person name="Pohl T."/>
            <person name="Merkel B.J."/>
            <person name="Hornburger P."/>
            <person name="Mueller R.-W."/>
            <person name="Bruemmer F."/>
            <person name="Labrenz M."/>
            <person name="Spormann A.M."/>
            <person name="Op den Camp H."/>
            <person name="Overmann J."/>
            <person name="Amann R."/>
            <person name="Jetten M.S.M."/>
            <person name="Mascher T."/>
            <person name="Medema M.H."/>
            <person name="Devos D.P."/>
            <person name="Kaster A.-K."/>
            <person name="Ovreas L."/>
            <person name="Rohde M."/>
            <person name="Galperin M.Y."/>
            <person name="Jogler C."/>
        </authorList>
    </citation>
    <scope>NUCLEOTIDE SEQUENCE [LARGE SCALE GENOMIC DNA]</scope>
    <source>
        <strain evidence="1 2">ETA_A1</strain>
    </source>
</reference>
<name>A0A517XUQ1_9BACT</name>
<dbReference type="OrthoDB" id="9789947at2"/>
<dbReference type="Proteomes" id="UP000319576">
    <property type="component" value="Chromosome"/>
</dbReference>
<proteinExistence type="predicted"/>
<evidence type="ECO:0008006" key="3">
    <source>
        <dbReference type="Google" id="ProtNLM"/>
    </source>
</evidence>
<dbReference type="InterPro" id="IPR016024">
    <property type="entry name" value="ARM-type_fold"/>
</dbReference>
<accession>A0A517XUQ1</accession>
<sequence>MLAGMFVLVAAGGLFWLAYRRPRPRRWLIPRRQPLTARTAAGRGTRPLPTSDTAALVAELNQPVGPDADEQAGRRAEVAAALRRDGRTDALPAVIRCADAAAGLPRGLLLSAEAVGFPNFSVLLTSPARADRHAAYRALARTARGGRDGALDVASLVRAGLLENLADVSPGDADPWLAAAVIEAERAARRAELWVKLLPSAEREHAGRHVARLGHSTERRHRWLRDAGHRLIGNFPSAGDDEQAATLRVLDDLRVDVSALFPSLPERRTPWWADAVRALRWARTRDYGPALAEQAERLLFTARPGPTIHAVLTGLRNARSPGVERVLLGGARHPDANARCAAVAAFGWAEPFDRAAVIAALRAARGDADANVRRAAVAALARFGELAALREYAQGLLAEDPAVRQATALSAADEGVSWLWPDLDLVADHADAETALAAAEALERMREAALGLVE</sequence>
<keyword evidence="2" id="KW-1185">Reference proteome</keyword>
<dbReference type="EMBL" id="CP036273">
    <property type="protein sequence ID" value="QDU21227.1"/>
    <property type="molecule type" value="Genomic_DNA"/>
</dbReference>
<dbReference type="Pfam" id="PF13646">
    <property type="entry name" value="HEAT_2"/>
    <property type="match status" value="1"/>
</dbReference>
<evidence type="ECO:0000313" key="2">
    <source>
        <dbReference type="Proteomes" id="UP000319576"/>
    </source>
</evidence>
<dbReference type="InterPro" id="IPR011989">
    <property type="entry name" value="ARM-like"/>
</dbReference>
<dbReference type="KEGG" id="uli:ETAA1_31920"/>
<organism evidence="1 2">
    <name type="scientific">Urbifossiella limnaea</name>
    <dbReference type="NCBI Taxonomy" id="2528023"/>
    <lineage>
        <taxon>Bacteria</taxon>
        <taxon>Pseudomonadati</taxon>
        <taxon>Planctomycetota</taxon>
        <taxon>Planctomycetia</taxon>
        <taxon>Gemmatales</taxon>
        <taxon>Gemmataceae</taxon>
        <taxon>Urbifossiella</taxon>
    </lineage>
</organism>
<dbReference type="Gene3D" id="1.25.10.10">
    <property type="entry name" value="Leucine-rich Repeat Variant"/>
    <property type="match status" value="1"/>
</dbReference>